<dbReference type="RefSeq" id="WP_042227839.1">
    <property type="nucleotide sequence ID" value="NZ_CP026520.1"/>
</dbReference>
<dbReference type="PANTHER" id="PTHR37305">
    <property type="entry name" value="INTEGRAL MEMBRANE PROTEIN-RELATED"/>
    <property type="match status" value="1"/>
</dbReference>
<dbReference type="EMBL" id="JAMDMJ010000033">
    <property type="protein sequence ID" value="MCY9598639.1"/>
    <property type="molecule type" value="Genomic_DNA"/>
</dbReference>
<feature type="transmembrane region" description="Helical" evidence="1">
    <location>
        <begin position="222"/>
        <end position="241"/>
    </location>
</feature>
<dbReference type="EMBL" id="CP026520">
    <property type="protein sequence ID" value="QAV18736.1"/>
    <property type="molecule type" value="Genomic_DNA"/>
</dbReference>
<feature type="transmembrane region" description="Helical" evidence="1">
    <location>
        <begin position="48"/>
        <end position="73"/>
    </location>
</feature>
<dbReference type="OrthoDB" id="1711106at2"/>
<dbReference type="GO" id="GO:0005886">
    <property type="term" value="C:plasma membrane"/>
    <property type="evidence" value="ECO:0007669"/>
    <property type="project" value="UniProtKB-SubCell"/>
</dbReference>
<feature type="transmembrane region" description="Helical" evidence="1">
    <location>
        <begin position="107"/>
        <end position="133"/>
    </location>
</feature>
<keyword evidence="1" id="KW-0812">Transmembrane</keyword>
<dbReference type="Pfam" id="PF12679">
    <property type="entry name" value="ABC2_membrane_2"/>
    <property type="match status" value="1"/>
</dbReference>
<accession>A0A410WW79</accession>
<dbReference type="PANTHER" id="PTHR37305:SF1">
    <property type="entry name" value="MEMBRANE PROTEIN"/>
    <property type="match status" value="1"/>
</dbReference>
<evidence type="ECO:0000313" key="5">
    <source>
        <dbReference type="Proteomes" id="UP001527202"/>
    </source>
</evidence>
<protein>
    <submittedName>
        <fullName evidence="3">ABC transporter permease</fullName>
    </submittedName>
</protein>
<dbReference type="KEGG" id="pchi:PC41400_14040"/>
<evidence type="ECO:0000313" key="2">
    <source>
        <dbReference type="EMBL" id="MCY9598639.1"/>
    </source>
</evidence>
<organism evidence="3 4">
    <name type="scientific">Paenibacillus chitinolyticus</name>
    <dbReference type="NCBI Taxonomy" id="79263"/>
    <lineage>
        <taxon>Bacteria</taxon>
        <taxon>Bacillati</taxon>
        <taxon>Bacillota</taxon>
        <taxon>Bacilli</taxon>
        <taxon>Bacillales</taxon>
        <taxon>Paenibacillaceae</taxon>
        <taxon>Paenibacillus</taxon>
    </lineage>
</organism>
<evidence type="ECO:0000313" key="3">
    <source>
        <dbReference type="EMBL" id="QAV18736.1"/>
    </source>
</evidence>
<keyword evidence="1" id="KW-0472">Membrane</keyword>
<feature type="transmembrane region" description="Helical" evidence="1">
    <location>
        <begin position="145"/>
        <end position="165"/>
    </location>
</feature>
<gene>
    <name evidence="2" type="ORF">M5X16_23070</name>
    <name evidence="3" type="ORF">PC41400_14040</name>
</gene>
<keyword evidence="5" id="KW-1185">Reference proteome</keyword>
<proteinExistence type="predicted"/>
<reference evidence="2 5" key="2">
    <citation type="submission" date="2022-05" db="EMBL/GenBank/DDBJ databases">
        <title>Genome Sequencing of Bee-Associated Microbes.</title>
        <authorList>
            <person name="Dunlap C."/>
        </authorList>
    </citation>
    <scope>NUCLEOTIDE SEQUENCE [LARGE SCALE GENOMIC DNA]</scope>
    <source>
        <strain evidence="2 5">NRRL B-23120</strain>
    </source>
</reference>
<evidence type="ECO:0000313" key="4">
    <source>
        <dbReference type="Proteomes" id="UP000288943"/>
    </source>
</evidence>
<dbReference type="Proteomes" id="UP001527202">
    <property type="component" value="Unassembled WGS sequence"/>
</dbReference>
<feature type="transmembrane region" description="Helical" evidence="1">
    <location>
        <begin position="21"/>
        <end position="42"/>
    </location>
</feature>
<dbReference type="Proteomes" id="UP000288943">
    <property type="component" value="Chromosome"/>
</dbReference>
<dbReference type="AlphaFoldDB" id="A0A410WW79"/>
<sequence length="248" mass="27012">MHRWKAGYVNELYLLLYRKKAGIFGAVSILLPILFAVSLQALEPVLGLLAVGGSFPIQMLGFYTALWIPLFILTLTGDQFPHEVASRTLKLAFLRPHTRFHIFTAKVAAQGTAVAVLLALLFAVTLLCAMFTGTPLGLAEGLSAAKAYAAAFASMLALSAVFVFAAQFFKSASGFVVFGIALYAAAKLAPFFVQSFPAFSPVSYTDWHLLWLNDGVPAGRRITASLFLLSSSLLFFAFGYYKFDRKEV</sequence>
<name>A0A410WW79_9BACL</name>
<reference evidence="3 4" key="1">
    <citation type="submission" date="2018-01" db="EMBL/GenBank/DDBJ databases">
        <title>The whole genome sequencing and assembly of Paenibacillus chitinolyticus KCCM 41400 strain.</title>
        <authorList>
            <person name="Kim J.-Y."/>
            <person name="Park M.-K."/>
            <person name="Lee Y.-J."/>
            <person name="Yi H."/>
            <person name="Bahn Y.-S."/>
            <person name="Kim J.F."/>
            <person name="Lee D.-W."/>
        </authorList>
    </citation>
    <scope>NUCLEOTIDE SEQUENCE [LARGE SCALE GENOMIC DNA]</scope>
    <source>
        <strain evidence="3 4">KCCM 41400</strain>
    </source>
</reference>
<evidence type="ECO:0000256" key="1">
    <source>
        <dbReference type="SAM" id="Phobius"/>
    </source>
</evidence>
<keyword evidence="1" id="KW-1133">Transmembrane helix</keyword>
<feature type="transmembrane region" description="Helical" evidence="1">
    <location>
        <begin position="172"/>
        <end position="193"/>
    </location>
</feature>
<dbReference type="GeneID" id="95375932"/>
<dbReference type="GO" id="GO:0140359">
    <property type="term" value="F:ABC-type transporter activity"/>
    <property type="evidence" value="ECO:0007669"/>
    <property type="project" value="InterPro"/>
</dbReference>